<comment type="subcellular location">
    <subcellularLocation>
        <location evidence="2">Cytoplasm</location>
        <location evidence="2">Perinuclear region</location>
    </subcellularLocation>
    <subcellularLocation>
        <location evidence="1 20">Golgi apparatus membrane</location>
        <topology evidence="1 20">Single-pass type II membrane protein</topology>
    </subcellularLocation>
</comment>
<evidence type="ECO:0000256" key="17">
    <source>
        <dbReference type="ARBA" id="ARBA00038949"/>
    </source>
</evidence>
<dbReference type="FunFam" id="3.90.550.10:FF:000055">
    <property type="entry name" value="Alpha-1,3-mannosyl-glycoprotein 2-beta-N-acetylglucosaminyltransferase"/>
    <property type="match status" value="1"/>
</dbReference>
<dbReference type="Proteomes" id="UP001152320">
    <property type="component" value="Chromosome 9"/>
</dbReference>
<comment type="catalytic activity">
    <reaction evidence="19 20">
        <text>N(4)-(alpha-D-Man-(1-&gt;3)-[alpha-D-Man-(1-&gt;3)-[alpha-D-Man-(1-&gt;6)]-alpha-D-Man-(1-&gt;6)]-beta-D-Man-(1-&gt;4)-beta-D-GlcNAc-(1-&gt;4)-beta-D-GlcNAc)-L-asparaginyl-[protein] (N-glucan mannose isomer 5A1,2) + UDP-N-acetyl-alpha-D-glucosamine = N(4)-{beta-D-GlcNAc-(1-&gt;2)-alpha-D-Man-(1-&gt;3)-[alpha-D-Man-(1-&gt;3)-[alpha-D-Man-(1-&gt;6)]-alpha-D-Man-(1-&gt;6)]-beta-D-Man-(1-&gt;4)-beta-D-GlcNAc-(1-&gt;4)-beta-D-GlcNAc}-L-asparaginyl-[protein] + UDP + H(+)</text>
        <dbReference type="Rhea" id="RHEA:11456"/>
        <dbReference type="Rhea" id="RHEA-COMP:14367"/>
        <dbReference type="Rhea" id="RHEA-COMP:14368"/>
        <dbReference type="ChEBI" id="CHEBI:15378"/>
        <dbReference type="ChEBI" id="CHEBI:57705"/>
        <dbReference type="ChEBI" id="CHEBI:58223"/>
        <dbReference type="ChEBI" id="CHEBI:59087"/>
        <dbReference type="ChEBI" id="CHEBI:60625"/>
        <dbReference type="EC" id="2.4.1.101"/>
    </reaction>
</comment>
<dbReference type="GO" id="GO:0000139">
    <property type="term" value="C:Golgi membrane"/>
    <property type="evidence" value="ECO:0007669"/>
    <property type="project" value="UniProtKB-SubCell"/>
</dbReference>
<keyword evidence="14" id="KW-1015">Disulfide bond</keyword>
<evidence type="ECO:0000256" key="4">
    <source>
        <dbReference type="ARBA" id="ARBA00006492"/>
    </source>
</evidence>
<keyword evidence="10 20" id="KW-0735">Signal-anchor</keyword>
<keyword evidence="13 20" id="KW-0472">Membrane</keyword>
<comment type="similarity">
    <text evidence="4 20">Belongs to the glycosyltransferase 13 family.</text>
</comment>
<gene>
    <name evidence="22" type="ORF">HOLleu_19738</name>
</gene>
<accession>A0A9Q1C0D6</accession>
<dbReference type="PANTHER" id="PTHR10468:SF0">
    <property type="entry name" value="ALPHA-1,3-MANNOSYL-GLYCOPROTEIN 2-BETA-N-ACETYLGLUCOSAMINYLTRANSFERASE"/>
    <property type="match status" value="1"/>
</dbReference>
<evidence type="ECO:0000256" key="19">
    <source>
        <dbReference type="ARBA" id="ARBA00049421"/>
    </source>
</evidence>
<evidence type="ECO:0000256" key="14">
    <source>
        <dbReference type="ARBA" id="ARBA00023157"/>
    </source>
</evidence>
<evidence type="ECO:0000256" key="13">
    <source>
        <dbReference type="ARBA" id="ARBA00023136"/>
    </source>
</evidence>
<evidence type="ECO:0000256" key="3">
    <source>
        <dbReference type="ARBA" id="ARBA00004922"/>
    </source>
</evidence>
<reference evidence="22" key="1">
    <citation type="submission" date="2021-10" db="EMBL/GenBank/DDBJ databases">
        <title>Tropical sea cucumber genome reveals ecological adaptation and Cuvierian tubules defense mechanism.</title>
        <authorList>
            <person name="Chen T."/>
        </authorList>
    </citation>
    <scope>NUCLEOTIDE SEQUENCE</scope>
    <source>
        <strain evidence="22">Nanhai2018</strain>
        <tissue evidence="22">Muscle</tissue>
    </source>
</reference>
<keyword evidence="23" id="KW-1185">Reference proteome</keyword>
<comment type="cofactor">
    <cofactor evidence="20">
        <name>Mn(2+)</name>
        <dbReference type="ChEBI" id="CHEBI:29035"/>
    </cofactor>
    <text evidence="20">The cofactor is mostly bound to the substrate.</text>
</comment>
<evidence type="ECO:0000256" key="5">
    <source>
        <dbReference type="ARBA" id="ARBA00022490"/>
    </source>
</evidence>
<evidence type="ECO:0000256" key="20">
    <source>
        <dbReference type="RuleBase" id="RU368119"/>
    </source>
</evidence>
<evidence type="ECO:0000256" key="2">
    <source>
        <dbReference type="ARBA" id="ARBA00004556"/>
    </source>
</evidence>
<evidence type="ECO:0000256" key="6">
    <source>
        <dbReference type="ARBA" id="ARBA00022676"/>
    </source>
</evidence>
<dbReference type="GO" id="GO:0006487">
    <property type="term" value="P:protein N-linked glycosylation"/>
    <property type="evidence" value="ECO:0007669"/>
    <property type="project" value="TreeGrafter"/>
</dbReference>
<evidence type="ECO:0000256" key="21">
    <source>
        <dbReference type="SAM" id="MobiDB-lite"/>
    </source>
</evidence>
<dbReference type="InterPro" id="IPR052261">
    <property type="entry name" value="Glycosyltransferase_13"/>
</dbReference>
<evidence type="ECO:0000256" key="15">
    <source>
        <dbReference type="ARBA" id="ARBA00023211"/>
    </source>
</evidence>
<keyword evidence="6 20" id="KW-0328">Glycosyltransferase</keyword>
<dbReference type="EC" id="2.4.1.101" evidence="17 20"/>
<dbReference type="Pfam" id="PF03071">
    <property type="entry name" value="GNT-I"/>
    <property type="match status" value="1"/>
</dbReference>
<keyword evidence="12 20" id="KW-0333">Golgi apparatus</keyword>
<feature type="compositionally biased region" description="Basic and acidic residues" evidence="21">
    <location>
        <begin position="114"/>
        <end position="127"/>
    </location>
</feature>
<keyword evidence="9 20" id="KW-0479">Metal-binding</keyword>
<dbReference type="PANTHER" id="PTHR10468">
    <property type="entry name" value="PROTEIN O-LINKED-MANNOSE BETA-1,2-N-ACETYLGLUCOSAMINYLTRANSFERASE 1/ALPHA-1,3-MANNOSYL-GLYCOPROTEIN 2-BETA-N-ACETYLGLUCOSAMINYLTRANSFERASE"/>
    <property type="match status" value="1"/>
</dbReference>
<dbReference type="GO" id="GO:0030145">
    <property type="term" value="F:manganese ion binding"/>
    <property type="evidence" value="ECO:0007669"/>
    <property type="project" value="UniProtKB-UniRule"/>
</dbReference>
<dbReference type="AlphaFoldDB" id="A0A9Q1C0D6"/>
<dbReference type="EMBL" id="JAIZAY010000009">
    <property type="protein sequence ID" value="KAJ8035915.1"/>
    <property type="molecule type" value="Genomic_DNA"/>
</dbReference>
<evidence type="ECO:0000256" key="1">
    <source>
        <dbReference type="ARBA" id="ARBA00004323"/>
    </source>
</evidence>
<comment type="caution">
    <text evidence="22">The sequence shown here is derived from an EMBL/GenBank/DDBJ whole genome shotgun (WGS) entry which is preliminary data.</text>
</comment>
<evidence type="ECO:0000256" key="16">
    <source>
        <dbReference type="ARBA" id="ARBA00037706"/>
    </source>
</evidence>
<evidence type="ECO:0000256" key="18">
    <source>
        <dbReference type="ARBA" id="ARBA00041712"/>
    </source>
</evidence>
<keyword evidence="15 20" id="KW-0464">Manganese</keyword>
<sequence length="480" mass="55865">MSVLHEKTTMMRLKSTSIIILMILLFILWNFTIYIWLGRNQQGNIQISPDLSGRLNRLQAKLQDQMETNQKLLTEIDKQKELILKNQKLAEEAERRKLQEESKQGILTPPNQRAPDKPEEGDVRLPEDLPQNQKPKAVIAVLVIACNRPSAIKRSLDTLLQNRLSQEQFPIIVSQDCGHAETASVIESFGDKITFIKQPDLGKITDIPANMKKFEGYYKISRHYKWALSQAFNRFNYNSVIIVEDDLDVAVDFFHYFAATHHLLEEDDTLWCVSAWNDNGKADKVKDPVTEMLYRSDFFPGLGWMLTKKVWQELEHKWPAGFWDDWMRHPDQRKDRACIRPEISRTDTFGKEGVSKCVPILFPILYFYLENFMHEMFFSVAVYCSYDNYDKWFIGEVYSSPEITLSKLREGHAENQEKVRVTYTSQQSFKSYANALSIMNDFKAGVPRTAYLGVVTFMYSNVRVYVAPPKNWKGYDVTWS</sequence>
<dbReference type="SUPFAM" id="SSF53448">
    <property type="entry name" value="Nucleotide-diphospho-sugar transferases"/>
    <property type="match status" value="1"/>
</dbReference>
<evidence type="ECO:0000256" key="10">
    <source>
        <dbReference type="ARBA" id="ARBA00022968"/>
    </source>
</evidence>
<keyword evidence="8 20" id="KW-0812">Transmembrane</keyword>
<dbReference type="GO" id="GO:0048471">
    <property type="term" value="C:perinuclear region of cytoplasm"/>
    <property type="evidence" value="ECO:0007669"/>
    <property type="project" value="UniProtKB-SubCell"/>
</dbReference>
<dbReference type="OrthoDB" id="440755at2759"/>
<organism evidence="22 23">
    <name type="scientific">Holothuria leucospilota</name>
    <name type="common">Black long sea cucumber</name>
    <name type="synonym">Mertensiothuria leucospilota</name>
    <dbReference type="NCBI Taxonomy" id="206669"/>
    <lineage>
        <taxon>Eukaryota</taxon>
        <taxon>Metazoa</taxon>
        <taxon>Echinodermata</taxon>
        <taxon>Eleutherozoa</taxon>
        <taxon>Echinozoa</taxon>
        <taxon>Holothuroidea</taxon>
        <taxon>Aspidochirotacea</taxon>
        <taxon>Aspidochirotida</taxon>
        <taxon>Holothuriidae</taxon>
        <taxon>Holothuria</taxon>
    </lineage>
</organism>
<dbReference type="InterPro" id="IPR004139">
    <property type="entry name" value="Glyco_trans_13"/>
</dbReference>
<evidence type="ECO:0000256" key="9">
    <source>
        <dbReference type="ARBA" id="ARBA00022723"/>
    </source>
</evidence>
<feature type="transmembrane region" description="Helical" evidence="20">
    <location>
        <begin position="18"/>
        <end position="37"/>
    </location>
</feature>
<evidence type="ECO:0000313" key="22">
    <source>
        <dbReference type="EMBL" id="KAJ8035915.1"/>
    </source>
</evidence>
<evidence type="ECO:0000256" key="7">
    <source>
        <dbReference type="ARBA" id="ARBA00022679"/>
    </source>
</evidence>
<feature type="region of interest" description="Disordered" evidence="21">
    <location>
        <begin position="94"/>
        <end position="129"/>
    </location>
</feature>
<evidence type="ECO:0000313" key="23">
    <source>
        <dbReference type="Proteomes" id="UP001152320"/>
    </source>
</evidence>
<keyword evidence="5" id="KW-0963">Cytoplasm</keyword>
<dbReference type="FunFam" id="3.10.180.20:FF:000001">
    <property type="entry name" value="alpha-1,3-mannosyl-glycoprotein 2-beta-N-acetylglucosaminyltransferase"/>
    <property type="match status" value="1"/>
</dbReference>
<dbReference type="GO" id="GO:0003827">
    <property type="term" value="F:alpha-1,3-mannosylglycoprotein 2-beta-N-acetylglucosaminyltransferase activity"/>
    <property type="evidence" value="ECO:0007669"/>
    <property type="project" value="UniProtKB-UniRule"/>
</dbReference>
<dbReference type="Gene3D" id="3.90.550.10">
    <property type="entry name" value="Spore Coat Polysaccharide Biosynthesis Protein SpsA, Chain A"/>
    <property type="match status" value="1"/>
</dbReference>
<comment type="function">
    <text evidence="16 20">Initiates complex N-linked carbohydrate formation. Essential for the conversion of high-mannose to hybrid and complex N-glycans.</text>
</comment>
<evidence type="ECO:0000256" key="11">
    <source>
        <dbReference type="ARBA" id="ARBA00022989"/>
    </source>
</evidence>
<name>A0A9Q1C0D6_HOLLE</name>
<protein>
    <recommendedName>
        <fullName evidence="17 20">Alpha-1,3-mannosyl-glycoprotein 2-beta-N-acetylglucosaminyltransferase</fullName>
        <shortName evidence="20">GNT-I</shortName>
        <shortName evidence="20">GlcNAc-T I</shortName>
        <ecNumber evidence="17 20">2.4.1.101</ecNumber>
    </recommendedName>
    <alternativeName>
        <fullName evidence="18 20">N-glycosyl-oligosaccharide-glycoprotein N-acetylglucosaminyltransferase I</fullName>
    </alternativeName>
</protein>
<dbReference type="InterPro" id="IPR029044">
    <property type="entry name" value="Nucleotide-diphossugar_trans"/>
</dbReference>
<feature type="compositionally biased region" description="Basic and acidic residues" evidence="21">
    <location>
        <begin position="94"/>
        <end position="103"/>
    </location>
</feature>
<keyword evidence="11 20" id="KW-1133">Transmembrane helix</keyword>
<evidence type="ECO:0000256" key="8">
    <source>
        <dbReference type="ARBA" id="ARBA00022692"/>
    </source>
</evidence>
<dbReference type="Gene3D" id="3.10.180.20">
    <property type="entry name" value="N-Acetylglucosaminyltransferase I, Domain 2"/>
    <property type="match status" value="1"/>
</dbReference>
<keyword evidence="7" id="KW-0808">Transferase</keyword>
<proteinExistence type="inferred from homology"/>
<evidence type="ECO:0000256" key="12">
    <source>
        <dbReference type="ARBA" id="ARBA00023034"/>
    </source>
</evidence>
<comment type="pathway">
    <text evidence="3 20">Protein modification; protein glycosylation.</text>
</comment>